<dbReference type="EMBL" id="CP047628">
    <property type="protein sequence ID" value="QIW57884.1"/>
    <property type="molecule type" value="Genomic_DNA"/>
</dbReference>
<keyword evidence="3" id="KW-1185">Reference proteome</keyword>
<proteinExistence type="predicted"/>
<evidence type="ECO:0000259" key="1">
    <source>
        <dbReference type="Pfam" id="PF05257"/>
    </source>
</evidence>
<feature type="domain" description="Peptidase C51" evidence="1">
    <location>
        <begin position="39"/>
        <end position="129"/>
    </location>
</feature>
<gene>
    <name evidence="2" type="ORF">GU334_02640</name>
</gene>
<dbReference type="AlphaFoldDB" id="A0AAE6YK31"/>
<dbReference type="Pfam" id="PF05257">
    <property type="entry name" value="CHAP"/>
    <property type="match status" value="1"/>
</dbReference>
<sequence>MVSGLTINQAKDLMNKYLSTPLPSYPGTWYGTLGGSPVPHSNCTLFSQWFLKNYTNGDVKLAIPSGNGFEMVDKFIGANGSKFSKSGTPQAFSLFSISPNNGTYSTYDAGHTGIVLGIDGGTVITGEANYGAPFGGLDAGYPKNGTVVMTRPLSTFNSSTGVTFVHLETSLDGNSNESKEEKGDLKMFIAKCSGGDVNQYVKNGTFVLFNLSRGIYSVLNGQGQVDAVTEGHQMSNGTALTKTTMNNVVITNLINGSKLDYRG</sequence>
<evidence type="ECO:0000313" key="2">
    <source>
        <dbReference type="EMBL" id="QIW57884.1"/>
    </source>
</evidence>
<dbReference type="InterPro" id="IPR007921">
    <property type="entry name" value="CHAP_dom"/>
</dbReference>
<protein>
    <recommendedName>
        <fullName evidence="1">Peptidase C51 domain-containing protein</fullName>
    </recommendedName>
</protein>
<dbReference type="RefSeq" id="WP_167841099.1">
    <property type="nucleotide sequence ID" value="NZ_CP047628.1"/>
</dbReference>
<evidence type="ECO:0000313" key="3">
    <source>
        <dbReference type="Proteomes" id="UP000501558"/>
    </source>
</evidence>
<name>A0AAE6YK31_9LACT</name>
<accession>A0AAE6YK31</accession>
<organism evidence="2 3">
    <name type="scientific">Pseudolactococcus raffinolactis</name>
    <dbReference type="NCBI Taxonomy" id="1366"/>
    <lineage>
        <taxon>Bacteria</taxon>
        <taxon>Bacillati</taxon>
        <taxon>Bacillota</taxon>
        <taxon>Bacilli</taxon>
        <taxon>Lactobacillales</taxon>
        <taxon>Streptococcaceae</taxon>
        <taxon>Pseudolactococcus</taxon>
    </lineage>
</organism>
<dbReference type="Proteomes" id="UP000501558">
    <property type="component" value="Chromosome"/>
</dbReference>
<reference evidence="2 3" key="1">
    <citation type="submission" date="2019-12" db="EMBL/GenBank/DDBJ databases">
        <title>Whole genome sequences of Lactococcus raffinolactis strains isolated from sewage.</title>
        <authorList>
            <person name="Ybazeta G."/>
            <person name="Ross M."/>
            <person name="Brabant-Kirwan D."/>
            <person name="Saleh M."/>
            <person name="Dillon J.A."/>
            <person name="Splinter K."/>
            <person name="Nokhbeh R."/>
        </authorList>
    </citation>
    <scope>NUCLEOTIDE SEQUENCE [LARGE SCALE GENOMIC DNA]</scope>
    <source>
        <strain evidence="2 3">Lr_19_14</strain>
    </source>
</reference>